<proteinExistence type="predicted"/>
<protein>
    <submittedName>
        <fullName evidence="1">Death domain</fullName>
    </submittedName>
</protein>
<gene>
    <name evidence="1" type="ORF">MML48_8g00008187</name>
</gene>
<evidence type="ECO:0000313" key="1">
    <source>
        <dbReference type="EMBL" id="KAI4456319.1"/>
    </source>
</evidence>
<sequence>MTTIEEIEDAGLTTDARPQAPRDKNEETNNAIEDNIAEEKSREPQTTQIPKSIYKRPKQSKPKIPKTSPIANIINIANCNGVHIGKSISYNIQKPPGKFDDKERNYVKTESINKLLNCTEQVTRDHIMFVSSHVGEGWKDIGRLLNYSDGQIYQFEEVNIVRGLKEVVYQLLLDWIQNEPETATIARLTNVLWDAKQEDVVQRFSKKFVV</sequence>
<name>A0ACB9SQN9_HOLOL</name>
<comment type="caution">
    <text evidence="1">The sequence shown here is derived from an EMBL/GenBank/DDBJ whole genome shotgun (WGS) entry which is preliminary data.</text>
</comment>
<organism evidence="1 2">
    <name type="scientific">Holotrichia oblita</name>
    <name type="common">Chafer beetle</name>
    <dbReference type="NCBI Taxonomy" id="644536"/>
    <lineage>
        <taxon>Eukaryota</taxon>
        <taxon>Metazoa</taxon>
        <taxon>Ecdysozoa</taxon>
        <taxon>Arthropoda</taxon>
        <taxon>Hexapoda</taxon>
        <taxon>Insecta</taxon>
        <taxon>Pterygota</taxon>
        <taxon>Neoptera</taxon>
        <taxon>Endopterygota</taxon>
        <taxon>Coleoptera</taxon>
        <taxon>Polyphaga</taxon>
        <taxon>Scarabaeiformia</taxon>
        <taxon>Scarabaeidae</taxon>
        <taxon>Melolonthinae</taxon>
        <taxon>Holotrichia</taxon>
    </lineage>
</organism>
<accession>A0ACB9SQN9</accession>
<keyword evidence="2" id="KW-1185">Reference proteome</keyword>
<dbReference type="EMBL" id="CM043022">
    <property type="protein sequence ID" value="KAI4456319.1"/>
    <property type="molecule type" value="Genomic_DNA"/>
</dbReference>
<dbReference type="Proteomes" id="UP001056778">
    <property type="component" value="Chromosome 8"/>
</dbReference>
<reference evidence="1" key="1">
    <citation type="submission" date="2022-04" db="EMBL/GenBank/DDBJ databases">
        <title>Chromosome-scale genome assembly of Holotrichia oblita Faldermann.</title>
        <authorList>
            <person name="Rongchong L."/>
        </authorList>
    </citation>
    <scope>NUCLEOTIDE SEQUENCE</scope>
    <source>
        <strain evidence="1">81SQS9</strain>
    </source>
</reference>
<evidence type="ECO:0000313" key="2">
    <source>
        <dbReference type="Proteomes" id="UP001056778"/>
    </source>
</evidence>